<reference evidence="1 2" key="1">
    <citation type="journal article" date="2019" name="Front. Genet.">
        <title>Whole-Genome Sequencing of the Opportunistic Yeast Pathogen Candida inconspicua Uncovers Its Hybrid Origin.</title>
        <authorList>
            <person name="Mixao V."/>
            <person name="Hansen A.P."/>
            <person name="Saus E."/>
            <person name="Boekhout T."/>
            <person name="Lass-Florl C."/>
            <person name="Gabaldon T."/>
        </authorList>
    </citation>
    <scope>NUCLEOTIDE SEQUENCE [LARGE SCALE GENOMIC DNA]</scope>
    <source>
        <strain evidence="1 2">CBS 180</strain>
    </source>
</reference>
<gene>
    <name evidence="1" type="ORF">CANINC_000033</name>
</gene>
<sequence length="586" mass="67811">MIRGESDRLQIEHTVSTRAYKVPTIRNLISVDMETTDEQLFDDSNESENTVIHYEETMLSKNGLNLNPVPILQEQNSVEPKKCSDSISKLIGYIGHLTCKYTKNSKKCKEQMFQELRSYSEEYQFEIVSNCMNLSGKKEKKFSVPPHSSEDHEVSLNLLKTPYSLLLHSLRPQLIAFSLLCFIRRYFKQINLKNLVELTILSITFLNMSNNSLIGIKIYAQMMVHRTKRIINELLRLEDYFGKFSGAINRTPYKRVFHRCLNSKFNLVNSSMHFLISMLVNRIERIASFGLNKCTLKEYFIIYGIDDDLEETKVVKNIVKNTSSCACIWYNEPNRILRTLKFTRMVLICILMSSIEIESNYRTTSETENAEVFLINFWNKLGTDINANAPHVMISTKILGTAIELKSINSLIVKISEEIIDDKLLDSFNSENESSLNMDLDVVNESNEDDTVYELSQIIQTISTKLDLIELGKTDFDLTDLKDDVFEFFSYYKETTFGKTNSNEKKDSSNLRRLRMSEILFDDENKKVLKEKRRSSGMNFPIVSVVKNEDSFAIEEDKCNTENEEFQRVLEKLCSKNGHVTNEVNV</sequence>
<protein>
    <submittedName>
        <fullName evidence="1">Uncharacterized protein</fullName>
    </submittedName>
</protein>
<organism evidence="1 2">
    <name type="scientific">Pichia inconspicua</name>
    <dbReference type="NCBI Taxonomy" id="52247"/>
    <lineage>
        <taxon>Eukaryota</taxon>
        <taxon>Fungi</taxon>
        <taxon>Dikarya</taxon>
        <taxon>Ascomycota</taxon>
        <taxon>Saccharomycotina</taxon>
        <taxon>Pichiomycetes</taxon>
        <taxon>Pichiales</taxon>
        <taxon>Pichiaceae</taxon>
        <taxon>Pichia</taxon>
    </lineage>
</organism>
<comment type="caution">
    <text evidence="1">The sequence shown here is derived from an EMBL/GenBank/DDBJ whole genome shotgun (WGS) entry which is preliminary data.</text>
</comment>
<dbReference type="OrthoDB" id="3997626at2759"/>
<accession>A0A4T0X9V1</accession>
<keyword evidence="2" id="KW-1185">Reference proteome</keyword>
<dbReference type="Proteomes" id="UP000307173">
    <property type="component" value="Unassembled WGS sequence"/>
</dbReference>
<evidence type="ECO:0000313" key="1">
    <source>
        <dbReference type="EMBL" id="TID31404.1"/>
    </source>
</evidence>
<dbReference type="AlphaFoldDB" id="A0A4T0X9V1"/>
<proteinExistence type="predicted"/>
<evidence type="ECO:0000313" key="2">
    <source>
        <dbReference type="Proteomes" id="UP000307173"/>
    </source>
</evidence>
<dbReference type="EMBL" id="SELW01000005">
    <property type="protein sequence ID" value="TID31404.1"/>
    <property type="molecule type" value="Genomic_DNA"/>
</dbReference>
<name>A0A4T0X9V1_9ASCO</name>